<evidence type="ECO:0000313" key="5">
    <source>
        <dbReference type="Proteomes" id="UP001295684"/>
    </source>
</evidence>
<evidence type="ECO:0000256" key="3">
    <source>
        <dbReference type="SAM" id="SignalP"/>
    </source>
</evidence>
<evidence type="ECO:0008006" key="6">
    <source>
        <dbReference type="Google" id="ProtNLM"/>
    </source>
</evidence>
<dbReference type="Proteomes" id="UP001295684">
    <property type="component" value="Unassembled WGS sequence"/>
</dbReference>
<keyword evidence="2" id="KW-0472">Membrane</keyword>
<feature type="transmembrane region" description="Helical" evidence="2">
    <location>
        <begin position="215"/>
        <end position="237"/>
    </location>
</feature>
<name>A0AAD1XSR4_EUPCR</name>
<sequence length="251" mass="27776">MSLLKSLLFLLTLYSTLCVPITASNYKTELPQARRRSACLLIGRNQALKEVEKGWGDGKEESGVFSEEEIDGVDLKKTDVFKRFIYTVALECYEKASDDEINDIFKSIQNLKGEKDETFTSSFTPTLQLSSLRSPESPEISAKIDKIFLSATLQTTKRTQNLKIMPKTASDTPKPVATSKTKAADKQPVQANKPLHPTPHKPAPAVDSQAVPESVYLGVIGFLCITVIALLAAVIFLSKPKQHYKEKAKKD</sequence>
<keyword evidence="2" id="KW-1133">Transmembrane helix</keyword>
<comment type="caution">
    <text evidence="4">The sequence shown here is derived from an EMBL/GenBank/DDBJ whole genome shotgun (WGS) entry which is preliminary data.</text>
</comment>
<reference evidence="4" key="1">
    <citation type="submission" date="2023-07" db="EMBL/GenBank/DDBJ databases">
        <authorList>
            <consortium name="AG Swart"/>
            <person name="Singh M."/>
            <person name="Singh A."/>
            <person name="Seah K."/>
            <person name="Emmerich C."/>
        </authorList>
    </citation>
    <scope>NUCLEOTIDE SEQUENCE</scope>
    <source>
        <strain evidence="4">DP1</strain>
    </source>
</reference>
<keyword evidence="5" id="KW-1185">Reference proteome</keyword>
<proteinExistence type="predicted"/>
<dbReference type="AlphaFoldDB" id="A0AAD1XSR4"/>
<accession>A0AAD1XSR4</accession>
<feature type="region of interest" description="Disordered" evidence="1">
    <location>
        <begin position="167"/>
        <end position="206"/>
    </location>
</feature>
<evidence type="ECO:0000313" key="4">
    <source>
        <dbReference type="EMBL" id="CAI2378183.1"/>
    </source>
</evidence>
<evidence type="ECO:0000256" key="1">
    <source>
        <dbReference type="SAM" id="MobiDB-lite"/>
    </source>
</evidence>
<evidence type="ECO:0000256" key="2">
    <source>
        <dbReference type="SAM" id="Phobius"/>
    </source>
</evidence>
<protein>
    <recommendedName>
        <fullName evidence="6">Transmembrane protein</fullName>
    </recommendedName>
</protein>
<feature type="chain" id="PRO_5042213768" description="Transmembrane protein" evidence="3">
    <location>
        <begin position="19"/>
        <end position="251"/>
    </location>
</feature>
<dbReference type="EMBL" id="CAMPGE010019882">
    <property type="protein sequence ID" value="CAI2378183.1"/>
    <property type="molecule type" value="Genomic_DNA"/>
</dbReference>
<keyword evidence="2" id="KW-0812">Transmembrane</keyword>
<gene>
    <name evidence="4" type="ORF">ECRASSUSDP1_LOCUS19578</name>
</gene>
<organism evidence="4 5">
    <name type="scientific">Euplotes crassus</name>
    <dbReference type="NCBI Taxonomy" id="5936"/>
    <lineage>
        <taxon>Eukaryota</taxon>
        <taxon>Sar</taxon>
        <taxon>Alveolata</taxon>
        <taxon>Ciliophora</taxon>
        <taxon>Intramacronucleata</taxon>
        <taxon>Spirotrichea</taxon>
        <taxon>Hypotrichia</taxon>
        <taxon>Euplotida</taxon>
        <taxon>Euplotidae</taxon>
        <taxon>Moneuplotes</taxon>
    </lineage>
</organism>
<keyword evidence="3" id="KW-0732">Signal</keyword>
<feature type="signal peptide" evidence="3">
    <location>
        <begin position="1"/>
        <end position="18"/>
    </location>
</feature>